<proteinExistence type="predicted"/>
<protein>
    <recommendedName>
        <fullName evidence="4">Peptidase M48 domain-containing protein</fullName>
    </recommendedName>
</protein>
<reference evidence="2 3" key="1">
    <citation type="submission" date="2024-10" db="EMBL/GenBank/DDBJ databases">
        <title>The Natural Products Discovery Center: Release of the First 8490 Sequenced Strains for Exploring Actinobacteria Biosynthetic Diversity.</title>
        <authorList>
            <person name="Kalkreuter E."/>
            <person name="Kautsar S.A."/>
            <person name="Yang D."/>
            <person name="Bader C.D."/>
            <person name="Teijaro C.N."/>
            <person name="Fluegel L."/>
            <person name="Davis C.M."/>
            <person name="Simpson J.R."/>
            <person name="Lauterbach L."/>
            <person name="Steele A.D."/>
            <person name="Gui C."/>
            <person name="Meng S."/>
            <person name="Li G."/>
            <person name="Viehrig K."/>
            <person name="Ye F."/>
            <person name="Su P."/>
            <person name="Kiefer A.F."/>
            <person name="Nichols A."/>
            <person name="Cepeda A.J."/>
            <person name="Yan W."/>
            <person name="Fan B."/>
            <person name="Jiang Y."/>
            <person name="Adhikari A."/>
            <person name="Zheng C.-J."/>
            <person name="Schuster L."/>
            <person name="Cowan T.M."/>
            <person name="Smanski M.J."/>
            <person name="Chevrette M.G."/>
            <person name="De Carvalho L.P.S."/>
            <person name="Shen B."/>
        </authorList>
    </citation>
    <scope>NUCLEOTIDE SEQUENCE [LARGE SCALE GENOMIC DNA]</scope>
    <source>
        <strain evidence="2 3">NPDC002173</strain>
    </source>
</reference>
<evidence type="ECO:0000313" key="3">
    <source>
        <dbReference type="Proteomes" id="UP001602013"/>
    </source>
</evidence>
<sequence length="467" mass="51246">MISTLQESSSKIRVLRGIVSRRPGLLVSASLRRVTGPLLAGAAAVAIAAILDNIVLHVGFNAFLLGPTALIAGTVAVVLGASQPDQHLHRLTAEDHAELYDLVHNVADALAVRRPRRISVWAQPDSVAVRPLPWRSELWLGLPYLTEMSSDELRAVIAHELTLLKLRRSCLVNAALSFLHEEVPCGGGLPVEVEMLAVAAIKKADAAAVRIAGEHVTTAALWRGGLISSSFTWFAVRYAWPMAGLRWYPSDLYVGWRWKVRHDDLHGRFIRHLLEDERSFSTKARINVIGGEQGDALPVAVGVLPTGLPKEIEARLARAYLREKLPAQYVKSVAFATLPDTIWDAVFEQQLADVSAALALVLNKATVTPRDILDIVVTGRAREITWDHRDWLCTHSTPEVCVLFPLLHHALRSGGYRYEHPLRQRLLVSDDGRRVDVVAFAEQVAGGGSVPDWLPLGGEGPDLSRRS</sequence>
<feature type="transmembrane region" description="Helical" evidence="1">
    <location>
        <begin position="38"/>
        <end position="56"/>
    </location>
</feature>
<keyword evidence="3" id="KW-1185">Reference proteome</keyword>
<gene>
    <name evidence="2" type="ORF">ACFYXI_37680</name>
</gene>
<comment type="caution">
    <text evidence="2">The sequence shown here is derived from an EMBL/GenBank/DDBJ whole genome shotgun (WGS) entry which is preliminary data.</text>
</comment>
<name>A0ABW6T279_9ACTN</name>
<dbReference type="RefSeq" id="WP_387417516.1">
    <property type="nucleotide sequence ID" value="NZ_JBIASD010000044.1"/>
</dbReference>
<dbReference type="Proteomes" id="UP001602013">
    <property type="component" value="Unassembled WGS sequence"/>
</dbReference>
<evidence type="ECO:0008006" key="4">
    <source>
        <dbReference type="Google" id="ProtNLM"/>
    </source>
</evidence>
<dbReference type="EMBL" id="JBIASD010000044">
    <property type="protein sequence ID" value="MFF3671331.1"/>
    <property type="molecule type" value="Genomic_DNA"/>
</dbReference>
<keyword evidence="1" id="KW-0472">Membrane</keyword>
<keyword evidence="1" id="KW-0812">Transmembrane</keyword>
<evidence type="ECO:0000313" key="2">
    <source>
        <dbReference type="EMBL" id="MFF3671331.1"/>
    </source>
</evidence>
<dbReference type="Gene3D" id="3.30.2010.10">
    <property type="entry name" value="Metalloproteases ('zincins'), catalytic domain"/>
    <property type="match status" value="1"/>
</dbReference>
<evidence type="ECO:0000256" key="1">
    <source>
        <dbReference type="SAM" id="Phobius"/>
    </source>
</evidence>
<feature type="transmembrane region" description="Helical" evidence="1">
    <location>
        <begin position="62"/>
        <end position="81"/>
    </location>
</feature>
<organism evidence="2 3">
    <name type="scientific">Microtetraspora malaysiensis</name>
    <dbReference type="NCBI Taxonomy" id="161358"/>
    <lineage>
        <taxon>Bacteria</taxon>
        <taxon>Bacillati</taxon>
        <taxon>Actinomycetota</taxon>
        <taxon>Actinomycetes</taxon>
        <taxon>Streptosporangiales</taxon>
        <taxon>Streptosporangiaceae</taxon>
        <taxon>Microtetraspora</taxon>
    </lineage>
</organism>
<accession>A0ABW6T279</accession>
<keyword evidence="1" id="KW-1133">Transmembrane helix</keyword>